<dbReference type="InterPro" id="IPR047873">
    <property type="entry name" value="Ribosomal_uL16"/>
</dbReference>
<dbReference type="GO" id="GO:0006412">
    <property type="term" value="P:translation"/>
    <property type="evidence" value="ECO:0007669"/>
    <property type="project" value="UniProtKB-UniRule"/>
</dbReference>
<sequence>MLMPKRVKYRRQHRGRMKGVAHRGNTLTYGEYGIQALEPTWITSNQIEAARRAMTRYIRRGGNIWIKVFPDKPVTEKPAETRMGSGKGSPEYWVAVVKPGRVLFELGGVSEEVAREAMRLASMKLPIKTRFIAKNTEESEGDSNEK</sequence>
<dbReference type="GO" id="GO:0000049">
    <property type="term" value="F:tRNA binding"/>
    <property type="evidence" value="ECO:0007669"/>
    <property type="project" value="UniProtKB-KW"/>
</dbReference>
<dbReference type="GO" id="GO:0022625">
    <property type="term" value="C:cytosolic large ribosomal subunit"/>
    <property type="evidence" value="ECO:0007669"/>
    <property type="project" value="TreeGrafter"/>
</dbReference>
<dbReference type="SUPFAM" id="SSF54686">
    <property type="entry name" value="Ribosomal protein L16p/L10e"/>
    <property type="match status" value="1"/>
</dbReference>
<dbReference type="InterPro" id="IPR020798">
    <property type="entry name" value="Ribosomal_uL16_CS"/>
</dbReference>
<accession>A0A3S4Z4B0</accession>
<comment type="subunit">
    <text evidence="6 8">Part of the 50S ribosomal subunit.</text>
</comment>
<keyword evidence="6 8" id="KW-0699">rRNA-binding</keyword>
<dbReference type="FunFam" id="3.90.1170.10:FF:000001">
    <property type="entry name" value="50S ribosomal protein L16"/>
    <property type="match status" value="1"/>
</dbReference>
<dbReference type="PRINTS" id="PR00060">
    <property type="entry name" value="RIBOSOMALL16"/>
</dbReference>
<dbReference type="InterPro" id="IPR000114">
    <property type="entry name" value="Ribosomal_uL16_bact-type"/>
</dbReference>
<name>A0A3S4Z4B0_9FIRM</name>
<dbReference type="KEGG" id="piv:NCTC13079_01244"/>
<evidence type="ECO:0000256" key="3">
    <source>
        <dbReference type="ARBA" id="ARBA00022980"/>
    </source>
</evidence>
<dbReference type="OrthoDB" id="9802589at2"/>
<dbReference type="EMBL" id="LR134523">
    <property type="protein sequence ID" value="VEJ36051.1"/>
    <property type="molecule type" value="Genomic_DNA"/>
</dbReference>
<keyword evidence="3 6" id="KW-0689">Ribosomal protein</keyword>
<evidence type="ECO:0000256" key="7">
    <source>
        <dbReference type="RuleBase" id="RU004413"/>
    </source>
</evidence>
<evidence type="ECO:0000256" key="5">
    <source>
        <dbReference type="ARBA" id="ARBA00035198"/>
    </source>
</evidence>
<dbReference type="PROSITE" id="PS00701">
    <property type="entry name" value="RIBOSOMAL_L16_2"/>
    <property type="match status" value="1"/>
</dbReference>
<comment type="similarity">
    <text evidence="1 6 7">Belongs to the universal ribosomal protein uL16 family.</text>
</comment>
<proteinExistence type="inferred from homology"/>
<dbReference type="InterPro" id="IPR016180">
    <property type="entry name" value="Ribosomal_uL16_dom"/>
</dbReference>
<comment type="function">
    <text evidence="6 8">Binds 23S rRNA and is also seen to make contacts with the A and possibly P site tRNAs.</text>
</comment>
<evidence type="ECO:0000256" key="2">
    <source>
        <dbReference type="ARBA" id="ARBA00022555"/>
    </source>
</evidence>
<dbReference type="RefSeq" id="WP_126465836.1">
    <property type="nucleotide sequence ID" value="NZ_JAUSWF010000008.1"/>
</dbReference>
<organism evidence="9 10">
    <name type="scientific">Aedoeadaptatus ivorii</name>
    <dbReference type="NCBI Taxonomy" id="54006"/>
    <lineage>
        <taxon>Bacteria</taxon>
        <taxon>Bacillati</taxon>
        <taxon>Bacillota</taxon>
        <taxon>Tissierellia</taxon>
        <taxon>Tissierellales</taxon>
        <taxon>Peptoniphilaceae</taxon>
        <taxon>Aedoeadaptatus</taxon>
    </lineage>
</organism>
<evidence type="ECO:0000256" key="1">
    <source>
        <dbReference type="ARBA" id="ARBA00008931"/>
    </source>
</evidence>
<protein>
    <recommendedName>
        <fullName evidence="5 6">Large ribosomal subunit protein uL16</fullName>
    </recommendedName>
</protein>
<keyword evidence="4 6" id="KW-0687">Ribonucleoprotein</keyword>
<dbReference type="InterPro" id="IPR036920">
    <property type="entry name" value="Ribosomal_uL16_sf"/>
</dbReference>
<dbReference type="GO" id="GO:0019843">
    <property type="term" value="F:rRNA binding"/>
    <property type="evidence" value="ECO:0007669"/>
    <property type="project" value="UniProtKB-UniRule"/>
</dbReference>
<dbReference type="NCBIfam" id="TIGR01164">
    <property type="entry name" value="rplP_bact"/>
    <property type="match status" value="1"/>
</dbReference>
<evidence type="ECO:0000313" key="9">
    <source>
        <dbReference type="EMBL" id="VEJ36051.1"/>
    </source>
</evidence>
<evidence type="ECO:0000256" key="8">
    <source>
        <dbReference type="RuleBase" id="RU004414"/>
    </source>
</evidence>
<dbReference type="PANTHER" id="PTHR12220">
    <property type="entry name" value="50S/60S RIBOSOMAL PROTEIN L16"/>
    <property type="match status" value="1"/>
</dbReference>
<dbReference type="GO" id="GO:0003735">
    <property type="term" value="F:structural constituent of ribosome"/>
    <property type="evidence" value="ECO:0007669"/>
    <property type="project" value="InterPro"/>
</dbReference>
<gene>
    <name evidence="6 9" type="primary">rplP</name>
    <name evidence="9" type="ORF">NCTC13079_01244</name>
</gene>
<dbReference type="Pfam" id="PF00252">
    <property type="entry name" value="Ribosomal_L16"/>
    <property type="match status" value="1"/>
</dbReference>
<dbReference type="HAMAP" id="MF_01342">
    <property type="entry name" value="Ribosomal_uL16"/>
    <property type="match status" value="1"/>
</dbReference>
<reference evidence="9 10" key="1">
    <citation type="submission" date="2018-12" db="EMBL/GenBank/DDBJ databases">
        <authorList>
            <consortium name="Pathogen Informatics"/>
        </authorList>
    </citation>
    <scope>NUCLEOTIDE SEQUENCE [LARGE SCALE GENOMIC DNA]</scope>
    <source>
        <strain evidence="9 10">NCTC13079</strain>
    </source>
</reference>
<dbReference type="Gene3D" id="3.90.1170.10">
    <property type="entry name" value="Ribosomal protein L10e/L16"/>
    <property type="match status" value="1"/>
</dbReference>
<dbReference type="Proteomes" id="UP000269544">
    <property type="component" value="Chromosome"/>
</dbReference>
<evidence type="ECO:0000256" key="4">
    <source>
        <dbReference type="ARBA" id="ARBA00023274"/>
    </source>
</evidence>
<evidence type="ECO:0000313" key="10">
    <source>
        <dbReference type="Proteomes" id="UP000269544"/>
    </source>
</evidence>
<dbReference type="AlphaFoldDB" id="A0A3S4Z4B0"/>
<keyword evidence="10" id="KW-1185">Reference proteome</keyword>
<keyword evidence="2 6" id="KW-0820">tRNA-binding</keyword>
<dbReference type="CDD" id="cd01433">
    <property type="entry name" value="Ribosomal_L16_L10e"/>
    <property type="match status" value="1"/>
</dbReference>
<evidence type="ECO:0000256" key="6">
    <source>
        <dbReference type="HAMAP-Rule" id="MF_01342"/>
    </source>
</evidence>
<dbReference type="PANTHER" id="PTHR12220:SF13">
    <property type="entry name" value="LARGE RIBOSOMAL SUBUNIT PROTEIN UL16M"/>
    <property type="match status" value="1"/>
</dbReference>
<keyword evidence="6 8" id="KW-0694">RNA-binding</keyword>